<feature type="domain" description="Ice-binding protein C-terminal" evidence="2">
    <location>
        <begin position="213"/>
        <end position="236"/>
    </location>
</feature>
<name>A0A8G2CJI2_ACIRU</name>
<protein>
    <submittedName>
        <fullName evidence="3">PEP-CTERM protein-sorting domain-containing protein</fullName>
    </submittedName>
</protein>
<feature type="chain" id="PRO_5034711507" evidence="1">
    <location>
        <begin position="25"/>
        <end position="240"/>
    </location>
</feature>
<dbReference type="NCBIfam" id="TIGR02595">
    <property type="entry name" value="PEP_CTERM"/>
    <property type="match status" value="1"/>
</dbReference>
<evidence type="ECO:0000259" key="2">
    <source>
        <dbReference type="Pfam" id="PF07589"/>
    </source>
</evidence>
<gene>
    <name evidence="3" type="ORF">SAMN05421828_1061</name>
</gene>
<evidence type="ECO:0000313" key="3">
    <source>
        <dbReference type="EMBL" id="SIQ53070.1"/>
    </source>
</evidence>
<organism evidence="3 4">
    <name type="scientific">Acidiphilium rubrum</name>
    <dbReference type="NCBI Taxonomy" id="526"/>
    <lineage>
        <taxon>Bacteria</taxon>
        <taxon>Pseudomonadati</taxon>
        <taxon>Pseudomonadota</taxon>
        <taxon>Alphaproteobacteria</taxon>
        <taxon>Acetobacterales</taxon>
        <taxon>Acidocellaceae</taxon>
        <taxon>Acidiphilium</taxon>
    </lineage>
</organism>
<dbReference type="OrthoDB" id="8203067at2"/>
<reference evidence="3 4" key="1">
    <citation type="submission" date="2017-01" db="EMBL/GenBank/DDBJ databases">
        <authorList>
            <person name="Varghese N."/>
            <person name="Submissions S."/>
        </authorList>
    </citation>
    <scope>NUCLEOTIDE SEQUENCE [LARGE SCALE GENOMIC DNA]</scope>
    <source>
        <strain evidence="3 4">ATCC 35905</strain>
    </source>
</reference>
<accession>A0A8G2CJI2</accession>
<evidence type="ECO:0000256" key="1">
    <source>
        <dbReference type="SAM" id="SignalP"/>
    </source>
</evidence>
<keyword evidence="1" id="KW-0732">Signal</keyword>
<dbReference type="Pfam" id="PF07589">
    <property type="entry name" value="PEP-CTERM"/>
    <property type="match status" value="1"/>
</dbReference>
<feature type="signal peptide" evidence="1">
    <location>
        <begin position="1"/>
        <end position="24"/>
    </location>
</feature>
<dbReference type="AlphaFoldDB" id="A0A8G2CJI2"/>
<evidence type="ECO:0000313" key="4">
    <source>
        <dbReference type="Proteomes" id="UP000186308"/>
    </source>
</evidence>
<dbReference type="InterPro" id="IPR013424">
    <property type="entry name" value="Ice-binding_C"/>
</dbReference>
<proteinExistence type="predicted"/>
<keyword evidence="4" id="KW-1185">Reference proteome</keyword>
<dbReference type="Proteomes" id="UP000186308">
    <property type="component" value="Unassembled WGS sequence"/>
</dbReference>
<dbReference type="RefSeq" id="WP_081849116.1">
    <property type="nucleotide sequence ID" value="NZ_FTNE01000006.1"/>
</dbReference>
<sequence>MKRILLTSALTLGLVAVTAGIAMAGPTNEPPPTGAILDLNGQIIPKNTPQLYTTTFTATLTETAITFAFRDDPAGMVLSDPSLVDTTTPASNLFANPTFTAGTYTSNSNSDTPTDWTYANPYDVLGVGGQSGDCGAISGSNCWSDGAVGAYDSLSQTVTTTIGDSYSLSFYVLGGGGNPSNFSDLSTNGRSGSFSNAVDVLAYAKGGVQPTNVPEPSSLAVLGSGLILLGVAARKRHKRA</sequence>
<comment type="caution">
    <text evidence="3">The sequence shown here is derived from an EMBL/GenBank/DDBJ whole genome shotgun (WGS) entry which is preliminary data.</text>
</comment>
<dbReference type="EMBL" id="FTNE01000006">
    <property type="protein sequence ID" value="SIQ53070.1"/>
    <property type="molecule type" value="Genomic_DNA"/>
</dbReference>
<dbReference type="Gene3D" id="2.60.120.260">
    <property type="entry name" value="Galactose-binding domain-like"/>
    <property type="match status" value="1"/>
</dbReference>